<feature type="region of interest" description="Disordered" evidence="1">
    <location>
        <begin position="167"/>
        <end position="200"/>
    </location>
</feature>
<dbReference type="RefSeq" id="WP_146408534.1">
    <property type="nucleotide sequence ID" value="NZ_SJPU01000002.1"/>
</dbReference>
<dbReference type="AlphaFoldDB" id="A0A5C6BXH3"/>
<dbReference type="Gene3D" id="3.40.630.30">
    <property type="match status" value="1"/>
</dbReference>
<dbReference type="CDD" id="cd04301">
    <property type="entry name" value="NAT_SF"/>
    <property type="match status" value="1"/>
</dbReference>
<protein>
    <submittedName>
        <fullName evidence="3">Acetyltransferase (GNAT) family protein</fullName>
    </submittedName>
</protein>
<organism evidence="3 4">
    <name type="scientific">Allorhodopirellula heiligendammensis</name>
    <dbReference type="NCBI Taxonomy" id="2714739"/>
    <lineage>
        <taxon>Bacteria</taxon>
        <taxon>Pseudomonadati</taxon>
        <taxon>Planctomycetota</taxon>
        <taxon>Planctomycetia</taxon>
        <taxon>Pirellulales</taxon>
        <taxon>Pirellulaceae</taxon>
        <taxon>Allorhodopirellula</taxon>
    </lineage>
</organism>
<dbReference type="OrthoDB" id="214696at2"/>
<accession>A0A5C6BXH3</accession>
<dbReference type="PROSITE" id="PS51186">
    <property type="entry name" value="GNAT"/>
    <property type="match status" value="1"/>
</dbReference>
<dbReference type="InterPro" id="IPR016181">
    <property type="entry name" value="Acyl_CoA_acyltransferase"/>
</dbReference>
<evidence type="ECO:0000313" key="3">
    <source>
        <dbReference type="EMBL" id="TWU17020.1"/>
    </source>
</evidence>
<keyword evidence="4" id="KW-1185">Reference proteome</keyword>
<comment type="caution">
    <text evidence="3">The sequence shown here is derived from an EMBL/GenBank/DDBJ whole genome shotgun (WGS) entry which is preliminary data.</text>
</comment>
<evidence type="ECO:0000313" key="4">
    <source>
        <dbReference type="Proteomes" id="UP000319908"/>
    </source>
</evidence>
<feature type="domain" description="N-acetyltransferase" evidence="2">
    <location>
        <begin position="288"/>
        <end position="422"/>
    </location>
</feature>
<feature type="region of interest" description="Disordered" evidence="1">
    <location>
        <begin position="228"/>
        <end position="250"/>
    </location>
</feature>
<evidence type="ECO:0000256" key="1">
    <source>
        <dbReference type="SAM" id="MobiDB-lite"/>
    </source>
</evidence>
<sequence length="422" mass="46157">MTRESNPSLPSNLAAAAGESHAEQVNSLSVRDVTLAELATLLPHAFSRLSPTRASLITDQIQDILRSEHKERLVCLAAGAGQPDLNESVMAIAFLAPESDTATILHVDWVQPSFPLRRTPATVRGDTRLSAPCVSKSHAIAIWQQLALNFWRADVRFIQWATDAVAPQPTAPQSADSATTEATSGMQSPEVLSSEIQSRPDVGSWPRAMGFTRLGTLQYLSLNADATGSWPHRGPHRGRQGTNENSGAREQRNVIAIPLDATDATQMTAFEDLVERTYVDSLDCPPLVQFRTAQDIVRNYRSVETYSPDLWYTVAEVCQAGDEPSTIGCVILARHPAPSASQPAQINPACVIELVYMGIIPEYRGRDYGQAIIRMITKVCQQHGTERLILAVDQANPPALAIYRRSGMLPLFRETVWGRSAV</sequence>
<evidence type="ECO:0000259" key="2">
    <source>
        <dbReference type="PROSITE" id="PS51186"/>
    </source>
</evidence>
<dbReference type="Pfam" id="PF00583">
    <property type="entry name" value="Acetyltransf_1"/>
    <property type="match status" value="1"/>
</dbReference>
<name>A0A5C6BXH3_9BACT</name>
<feature type="compositionally biased region" description="Polar residues" evidence="1">
    <location>
        <begin position="171"/>
        <end position="197"/>
    </location>
</feature>
<dbReference type="EMBL" id="SJPU01000002">
    <property type="protein sequence ID" value="TWU17020.1"/>
    <property type="molecule type" value="Genomic_DNA"/>
</dbReference>
<gene>
    <name evidence="3" type="ORF">Poly21_42290</name>
</gene>
<reference evidence="3 4" key="1">
    <citation type="journal article" date="2020" name="Antonie Van Leeuwenhoek">
        <title>Rhodopirellula heiligendammensis sp. nov., Rhodopirellula pilleata sp. nov., and Rhodopirellula solitaria sp. nov. isolated from natural or artificial marine surfaces in Northern Germany and California, USA, and emended description of the genus Rhodopirellula.</title>
        <authorList>
            <person name="Kallscheuer N."/>
            <person name="Wiegand S."/>
            <person name="Jogler M."/>
            <person name="Boedeker C."/>
            <person name="Peeters S.H."/>
            <person name="Rast P."/>
            <person name="Heuer A."/>
            <person name="Jetten M.S.M."/>
            <person name="Rohde M."/>
            <person name="Jogler C."/>
        </authorList>
    </citation>
    <scope>NUCLEOTIDE SEQUENCE [LARGE SCALE GENOMIC DNA]</scope>
    <source>
        <strain evidence="3 4">Poly21</strain>
    </source>
</reference>
<proteinExistence type="predicted"/>
<dbReference type="Proteomes" id="UP000319908">
    <property type="component" value="Unassembled WGS sequence"/>
</dbReference>
<dbReference type="InterPro" id="IPR000182">
    <property type="entry name" value="GNAT_dom"/>
</dbReference>
<dbReference type="GO" id="GO:0016747">
    <property type="term" value="F:acyltransferase activity, transferring groups other than amino-acyl groups"/>
    <property type="evidence" value="ECO:0007669"/>
    <property type="project" value="InterPro"/>
</dbReference>
<dbReference type="SUPFAM" id="SSF55729">
    <property type="entry name" value="Acyl-CoA N-acyltransferases (Nat)"/>
    <property type="match status" value="1"/>
</dbReference>